<evidence type="ECO:0000313" key="1">
    <source>
        <dbReference type="EMBL" id="GME25791.1"/>
    </source>
</evidence>
<keyword evidence="2" id="KW-1185">Reference proteome</keyword>
<organism evidence="1 2">
    <name type="scientific">Neofusicoccum parvum</name>
    <dbReference type="NCBI Taxonomy" id="310453"/>
    <lineage>
        <taxon>Eukaryota</taxon>
        <taxon>Fungi</taxon>
        <taxon>Dikarya</taxon>
        <taxon>Ascomycota</taxon>
        <taxon>Pezizomycotina</taxon>
        <taxon>Dothideomycetes</taxon>
        <taxon>Dothideomycetes incertae sedis</taxon>
        <taxon>Botryosphaeriales</taxon>
        <taxon>Botryosphaeriaceae</taxon>
        <taxon>Neofusicoccum</taxon>
    </lineage>
</organism>
<dbReference type="EMBL" id="BSXG01000022">
    <property type="protein sequence ID" value="GME25791.1"/>
    <property type="molecule type" value="Genomic_DNA"/>
</dbReference>
<evidence type="ECO:0000313" key="2">
    <source>
        <dbReference type="Proteomes" id="UP001165186"/>
    </source>
</evidence>
<comment type="caution">
    <text evidence="1">The sequence shown here is derived from an EMBL/GenBank/DDBJ whole genome shotgun (WGS) entry which is preliminary data.</text>
</comment>
<accession>A0ACB5RZ54</accession>
<protein>
    <submittedName>
        <fullName evidence="1">Uncharacterized protein</fullName>
    </submittedName>
</protein>
<gene>
    <name evidence="1" type="primary">g1563</name>
    <name evidence="1" type="ORF">NpPPO83_00001563</name>
</gene>
<name>A0ACB5RZ54_9PEZI</name>
<dbReference type="Proteomes" id="UP001165186">
    <property type="component" value="Unassembled WGS sequence"/>
</dbReference>
<proteinExistence type="predicted"/>
<reference evidence="1" key="1">
    <citation type="submission" date="2024-09" db="EMBL/GenBank/DDBJ databases">
        <title>Draft Genome Sequences of Neofusicoccum parvum.</title>
        <authorList>
            <person name="Ashida A."/>
            <person name="Camagna M."/>
            <person name="Tanaka A."/>
            <person name="Takemoto D."/>
        </authorList>
    </citation>
    <scope>NUCLEOTIDE SEQUENCE</scope>
    <source>
        <strain evidence="1">PPO83</strain>
    </source>
</reference>
<sequence>MASRRERFLYRPVYRKVVRPMGYCLLTPIILAVIVAECCFGSSHRRSSQPGVTRRELQEKYERLDKKYAPRPLRPDHRPRPLTACGPARPLDPQPASPLFRLPAELRLRIFHEVLGGNVLHLLLKPRRVGHVVCNDGDGDAGRRCIATSMESREHVFFDGYTTRSKTIHKTYDPDSCADRKAFAIAGHSLPQSTLSLSLLLSCRRAYCEAIDILYKDNVFDFNHPQTFVLFAGTILPHRLASIRSLQVLWAHRAGDESYMSSPREWWTQLWADVATRKRMPELRHVSLCIEWRYRSQESGQEEIILSPMAKYLRGLKSFDMFIATEQPFYLSDSQDDAGEDRGRPASDLGKRITGIVCAPHEEPADGAERDSIIPAREGAF</sequence>